<dbReference type="InParanoid" id="A0A1V8S8E5"/>
<dbReference type="PANTHER" id="PTHR22142:SF2">
    <property type="entry name" value="KINETOCHORE PROTEIN SPC24"/>
    <property type="match status" value="1"/>
</dbReference>
<dbReference type="GO" id="GO:0051301">
    <property type="term" value="P:cell division"/>
    <property type="evidence" value="ECO:0007669"/>
    <property type="project" value="UniProtKB-UniRule"/>
</dbReference>
<comment type="subcellular location">
    <subcellularLocation>
        <location evidence="10">Nucleus</location>
    </subcellularLocation>
    <subcellularLocation>
        <location evidence="10">Chromosome</location>
        <location evidence="10">Centromere</location>
        <location evidence="10">Kinetochore</location>
    </subcellularLocation>
</comment>
<dbReference type="GO" id="GO:0007059">
    <property type="term" value="P:chromosome segregation"/>
    <property type="evidence" value="ECO:0007669"/>
    <property type="project" value="TreeGrafter"/>
</dbReference>
<feature type="coiled-coil region" evidence="11">
    <location>
        <begin position="45"/>
        <end position="72"/>
    </location>
</feature>
<evidence type="ECO:0000256" key="8">
    <source>
        <dbReference type="ARBA" id="ARBA00023306"/>
    </source>
</evidence>
<feature type="region of interest" description="Disordered" evidence="12">
    <location>
        <begin position="110"/>
        <end position="133"/>
    </location>
</feature>
<keyword evidence="4 10" id="KW-0498">Mitosis</keyword>
<dbReference type="STRING" id="1507870.A0A1V8S8E5"/>
<name>A0A1V8S8E5_9PEZI</name>
<evidence type="ECO:0000256" key="6">
    <source>
        <dbReference type="ARBA" id="ARBA00023054"/>
    </source>
</evidence>
<dbReference type="PANTHER" id="PTHR22142">
    <property type="match status" value="1"/>
</dbReference>
<dbReference type="GO" id="GO:0005634">
    <property type="term" value="C:nucleus"/>
    <property type="evidence" value="ECO:0007669"/>
    <property type="project" value="UniProtKB-SubCell"/>
</dbReference>
<comment type="subunit">
    <text evidence="10">Component of the NDC80 complex.</text>
</comment>
<dbReference type="GO" id="GO:0031262">
    <property type="term" value="C:Ndc80 complex"/>
    <property type="evidence" value="ECO:0007669"/>
    <property type="project" value="TreeGrafter"/>
</dbReference>
<evidence type="ECO:0000256" key="5">
    <source>
        <dbReference type="ARBA" id="ARBA00022838"/>
    </source>
</evidence>
<reference evidence="14" key="1">
    <citation type="submission" date="2017-03" db="EMBL/GenBank/DDBJ databases">
        <title>Genomes of endolithic fungi from Antarctica.</title>
        <authorList>
            <person name="Coleine C."/>
            <person name="Masonjones S."/>
            <person name="Stajich J.E."/>
        </authorList>
    </citation>
    <scope>NUCLEOTIDE SEQUENCE [LARGE SCALE GENOMIC DNA]</scope>
    <source>
        <strain evidence="14">CCFEE 5527</strain>
    </source>
</reference>
<keyword evidence="6 11" id="KW-0175">Coiled coil</keyword>
<dbReference type="InterPro" id="IPR013252">
    <property type="entry name" value="Ndc80_Spc24"/>
</dbReference>
<dbReference type="GO" id="GO:0008017">
    <property type="term" value="F:microtubule binding"/>
    <property type="evidence" value="ECO:0007669"/>
    <property type="project" value="TreeGrafter"/>
</dbReference>
<keyword evidence="9 10" id="KW-0137">Centromere</keyword>
<keyword evidence="5 10" id="KW-0995">Kinetochore</keyword>
<comment type="caution">
    <text evidence="13">The sequence shown here is derived from an EMBL/GenBank/DDBJ whole genome shotgun (WGS) entry which is preliminary data.</text>
</comment>
<feature type="compositionally biased region" description="Basic and acidic residues" evidence="12">
    <location>
        <begin position="119"/>
        <end position="133"/>
    </location>
</feature>
<keyword evidence="7 10" id="KW-0539">Nucleus</keyword>
<comment type="similarity">
    <text evidence="1 10">Belongs to the SPC24 family.</text>
</comment>
<dbReference type="EMBL" id="NAJO01000112">
    <property type="protein sequence ID" value="OQN95309.1"/>
    <property type="molecule type" value="Genomic_DNA"/>
</dbReference>
<organism evidence="13 14">
    <name type="scientific">Cryoendolithus antarcticus</name>
    <dbReference type="NCBI Taxonomy" id="1507870"/>
    <lineage>
        <taxon>Eukaryota</taxon>
        <taxon>Fungi</taxon>
        <taxon>Dikarya</taxon>
        <taxon>Ascomycota</taxon>
        <taxon>Pezizomycotina</taxon>
        <taxon>Dothideomycetes</taxon>
        <taxon>Dothideomycetidae</taxon>
        <taxon>Cladosporiales</taxon>
        <taxon>Cladosporiaceae</taxon>
        <taxon>Cryoendolithus</taxon>
    </lineage>
</organism>
<dbReference type="AlphaFoldDB" id="A0A1V8S8E5"/>
<evidence type="ECO:0000256" key="2">
    <source>
        <dbReference type="ARBA" id="ARBA00022454"/>
    </source>
</evidence>
<evidence type="ECO:0000313" key="14">
    <source>
        <dbReference type="Proteomes" id="UP000192596"/>
    </source>
</evidence>
<protein>
    <recommendedName>
        <fullName evidence="10">Kinetochore protein Spc24</fullName>
    </recommendedName>
</protein>
<evidence type="ECO:0000256" key="4">
    <source>
        <dbReference type="ARBA" id="ARBA00022776"/>
    </source>
</evidence>
<dbReference type="Proteomes" id="UP000192596">
    <property type="component" value="Unassembled WGS sequence"/>
</dbReference>
<keyword evidence="8 10" id="KW-0131">Cell cycle</keyword>
<evidence type="ECO:0000313" key="13">
    <source>
        <dbReference type="EMBL" id="OQN95309.1"/>
    </source>
</evidence>
<accession>A0A1V8S8E5</accession>
<gene>
    <name evidence="13" type="ORF">B0A48_18466</name>
</gene>
<sequence length="195" mass="21668">MLFDESPVGLIRETTTQFKIHPDRESLARITQSLSSLHATRQSSLQTQQRSLKNLSRRLNALQTQREYEETHHNAGAHASSILALDGEKFRTAKSAYDTEIETERLQSELSSTNAQIEQLEREGPEGGVRRGEEAEDEVVLKLCVLRGLGVEVERMGGTGSWGRVIVRDVERGDVRVLGGDGARVAREDVWAAMG</sequence>
<proteinExistence type="inferred from homology"/>
<comment type="function">
    <text evidence="10">Acts as a component of the essential kinetochore-associated NDC80 complex, which is required for chromosome segregation and spindle checkpoint activity.</text>
</comment>
<keyword evidence="3 10" id="KW-0132">Cell division</keyword>
<evidence type="ECO:0000256" key="12">
    <source>
        <dbReference type="SAM" id="MobiDB-lite"/>
    </source>
</evidence>
<evidence type="ECO:0000256" key="11">
    <source>
        <dbReference type="SAM" id="Coils"/>
    </source>
</evidence>
<dbReference type="Pfam" id="PF08286">
    <property type="entry name" value="Spc24"/>
    <property type="match status" value="1"/>
</dbReference>
<evidence type="ECO:0000256" key="1">
    <source>
        <dbReference type="ARBA" id="ARBA00007804"/>
    </source>
</evidence>
<keyword evidence="14" id="KW-1185">Reference proteome</keyword>
<evidence type="ECO:0000256" key="10">
    <source>
        <dbReference type="RuleBase" id="RU368011"/>
    </source>
</evidence>
<evidence type="ECO:0000256" key="3">
    <source>
        <dbReference type="ARBA" id="ARBA00022618"/>
    </source>
</evidence>
<dbReference type="OrthoDB" id="3344830at2759"/>
<evidence type="ECO:0000256" key="9">
    <source>
        <dbReference type="ARBA" id="ARBA00023328"/>
    </source>
</evidence>
<keyword evidence="2 10" id="KW-0158">Chromosome</keyword>
<evidence type="ECO:0000256" key="7">
    <source>
        <dbReference type="ARBA" id="ARBA00023242"/>
    </source>
</evidence>